<dbReference type="Pfam" id="PF22525">
    <property type="entry name" value="H2TH_5"/>
    <property type="match status" value="1"/>
</dbReference>
<dbReference type="InterPro" id="IPR055201">
    <property type="entry name" value="IHF-like_H2TH"/>
</dbReference>
<protein>
    <recommendedName>
        <fullName evidence="1">Integration host factor-like helix-two turn-helix domain-containing protein</fullName>
    </recommendedName>
</protein>
<name>A0A3E0HLT8_9PSEU</name>
<comment type="caution">
    <text evidence="2">The sequence shown here is derived from an EMBL/GenBank/DDBJ whole genome shotgun (WGS) entry which is preliminary data.</text>
</comment>
<evidence type="ECO:0000313" key="2">
    <source>
        <dbReference type="EMBL" id="REH47176.1"/>
    </source>
</evidence>
<dbReference type="EMBL" id="QUNO01000006">
    <property type="protein sequence ID" value="REH47176.1"/>
    <property type="molecule type" value="Genomic_DNA"/>
</dbReference>
<proteinExistence type="predicted"/>
<sequence length="103" mass="10814">MALPALTAQQRAEALAKAQRARKARAELLAGLKAGTVQLPEVFERAETDEVVRKTRIIAVIKALPGVGPVRAAELMRGCEIADSRRVGGVGSAQRTALLAAVS</sequence>
<dbReference type="InterPro" id="IPR047806">
    <property type="entry name" value="IHF_actinobact"/>
</dbReference>
<evidence type="ECO:0000259" key="1">
    <source>
        <dbReference type="Pfam" id="PF22525"/>
    </source>
</evidence>
<accession>A0A3E0HLT8</accession>
<organism evidence="2 3">
    <name type="scientific">Kutzneria buriramensis</name>
    <dbReference type="NCBI Taxonomy" id="1045776"/>
    <lineage>
        <taxon>Bacteria</taxon>
        <taxon>Bacillati</taxon>
        <taxon>Actinomycetota</taxon>
        <taxon>Actinomycetes</taxon>
        <taxon>Pseudonocardiales</taxon>
        <taxon>Pseudonocardiaceae</taxon>
        <taxon>Kutzneria</taxon>
    </lineage>
</organism>
<gene>
    <name evidence="2" type="ORF">BCF44_106341</name>
</gene>
<dbReference type="Proteomes" id="UP000256269">
    <property type="component" value="Unassembled WGS sequence"/>
</dbReference>
<feature type="domain" description="Integration host factor-like helix-two turn-helix" evidence="1">
    <location>
        <begin position="32"/>
        <end position="100"/>
    </location>
</feature>
<dbReference type="NCBIfam" id="NF041260">
    <property type="entry name" value="actino_IHF"/>
    <property type="match status" value="1"/>
</dbReference>
<reference evidence="2 3" key="1">
    <citation type="submission" date="2018-08" db="EMBL/GenBank/DDBJ databases">
        <title>Genomic Encyclopedia of Archaeal and Bacterial Type Strains, Phase II (KMG-II): from individual species to whole genera.</title>
        <authorList>
            <person name="Goeker M."/>
        </authorList>
    </citation>
    <scope>NUCLEOTIDE SEQUENCE [LARGE SCALE GENOMIC DNA]</scope>
    <source>
        <strain evidence="2 3">DSM 45791</strain>
    </source>
</reference>
<dbReference type="AlphaFoldDB" id="A0A3E0HLT8"/>
<dbReference type="OrthoDB" id="3197442at2"/>
<evidence type="ECO:0000313" key="3">
    <source>
        <dbReference type="Proteomes" id="UP000256269"/>
    </source>
</evidence>
<dbReference type="Gene3D" id="1.10.8.50">
    <property type="match status" value="1"/>
</dbReference>
<keyword evidence="3" id="KW-1185">Reference proteome</keyword>